<feature type="signal peptide" evidence="3">
    <location>
        <begin position="1"/>
        <end position="25"/>
    </location>
</feature>
<feature type="transmembrane region" description="Helical" evidence="2">
    <location>
        <begin position="263"/>
        <end position="287"/>
    </location>
</feature>
<evidence type="ECO:0000256" key="3">
    <source>
        <dbReference type="SAM" id="SignalP"/>
    </source>
</evidence>
<name>A0A0M2SK28_9BACI</name>
<keyword evidence="2" id="KW-0812">Transmembrane</keyword>
<protein>
    <recommendedName>
        <fullName evidence="6">SHOCT domain-containing protein</fullName>
    </recommendedName>
</protein>
<dbReference type="RefSeq" id="WP_046526370.1">
    <property type="nucleotide sequence ID" value="NZ_LAYY01000101.1"/>
</dbReference>
<sequence>MLKKWLSIIMAFFISASFVLNSAQAQERFVAENFPYKEMTIQVMPEFDYPENWKGDKPSLLSAFYGTITNESGQDFKGELEFPVPAEDGNFSVYLVAEFPAEDKPEIQRPHKVDKEKGVLTWQPAEGIKKGQSYQFVIEYYSSPFMVSGAEKEFEFSYNPPAGIDQLNIIVFTPVKAEAFKLNQQADNISKSDYGQELHYFQYSNVKKDKPVSYTASYIKDGHESTLSLISKQNPPNDENHNGSSEGEPELRNSSGTPGTSPIIGTAGAIIIGISVIIAGAFIYYGLMGKAPNTNAQNNRSKTPARKASYVAPKARDIAEEKKQLRNKLLTGKIDEKTYEEKMRKLI</sequence>
<feature type="compositionally biased region" description="Polar residues" evidence="1">
    <location>
        <begin position="228"/>
        <end position="245"/>
    </location>
</feature>
<accession>A0A0M2SK28</accession>
<keyword evidence="2" id="KW-0472">Membrane</keyword>
<comment type="caution">
    <text evidence="4">The sequence shown here is derived from an EMBL/GenBank/DDBJ whole genome shotgun (WGS) entry which is preliminary data.</text>
</comment>
<dbReference type="AlphaFoldDB" id="A0A0M2SK28"/>
<evidence type="ECO:0000313" key="4">
    <source>
        <dbReference type="EMBL" id="KKK33222.1"/>
    </source>
</evidence>
<keyword evidence="3" id="KW-0732">Signal</keyword>
<feature type="region of interest" description="Disordered" evidence="1">
    <location>
        <begin position="228"/>
        <end position="259"/>
    </location>
</feature>
<dbReference type="Proteomes" id="UP000034166">
    <property type="component" value="Unassembled WGS sequence"/>
</dbReference>
<keyword evidence="5" id="KW-1185">Reference proteome</keyword>
<dbReference type="EMBL" id="LAYY01000101">
    <property type="protein sequence ID" value="KKK33222.1"/>
    <property type="molecule type" value="Genomic_DNA"/>
</dbReference>
<feature type="chain" id="PRO_5005641779" description="SHOCT domain-containing protein" evidence="3">
    <location>
        <begin position="26"/>
        <end position="347"/>
    </location>
</feature>
<evidence type="ECO:0000313" key="5">
    <source>
        <dbReference type="Proteomes" id="UP000034166"/>
    </source>
</evidence>
<proteinExistence type="predicted"/>
<evidence type="ECO:0000256" key="2">
    <source>
        <dbReference type="SAM" id="Phobius"/>
    </source>
</evidence>
<organism evidence="4 5">
    <name type="scientific">Mesobacillus campisalis</name>
    <dbReference type="NCBI Taxonomy" id="1408103"/>
    <lineage>
        <taxon>Bacteria</taxon>
        <taxon>Bacillati</taxon>
        <taxon>Bacillota</taxon>
        <taxon>Bacilli</taxon>
        <taxon>Bacillales</taxon>
        <taxon>Bacillaceae</taxon>
        <taxon>Mesobacillus</taxon>
    </lineage>
</organism>
<keyword evidence="2" id="KW-1133">Transmembrane helix</keyword>
<gene>
    <name evidence="4" type="ORF">WQ57_25205</name>
</gene>
<dbReference type="PATRIC" id="fig|1408103.3.peg.5441"/>
<evidence type="ECO:0008006" key="6">
    <source>
        <dbReference type="Google" id="ProtNLM"/>
    </source>
</evidence>
<evidence type="ECO:0000256" key="1">
    <source>
        <dbReference type="SAM" id="MobiDB-lite"/>
    </source>
</evidence>
<reference evidence="4 5" key="1">
    <citation type="submission" date="2015-04" db="EMBL/GenBank/DDBJ databases">
        <title>Taxonomic description and genome sequence of Bacillus campisalis sp. nov., a novel member of the genus Bacillus isolated from solar saltern.</title>
        <authorList>
            <person name="Mathan Kumar R."/>
            <person name="Kaur G."/>
            <person name="Kumar A."/>
            <person name="Singh N.K."/>
            <person name="Kaur N."/>
            <person name="Kumar N."/>
            <person name="Mayilraj S."/>
        </authorList>
    </citation>
    <scope>NUCLEOTIDE SEQUENCE [LARGE SCALE GENOMIC DNA]</scope>
    <source>
        <strain evidence="4 5">SA2-6</strain>
    </source>
</reference>
<dbReference type="OrthoDB" id="2790201at2"/>